<gene>
    <name evidence="14" type="ORF">BSL82_06470</name>
</gene>
<dbReference type="Gene3D" id="1.10.150.870">
    <property type="match status" value="1"/>
</dbReference>
<keyword evidence="9" id="KW-0239">DNA-directed DNA polymerase</keyword>
<evidence type="ECO:0000256" key="12">
    <source>
        <dbReference type="ARBA" id="ARBA00049244"/>
    </source>
</evidence>
<comment type="subunit">
    <text evidence="11">DNA polymerase III contains a core (composed of alpha, epsilon and theta chains) that associates with a tau subunit. This core dimerizes to form the POLIII' complex. PolIII' associates with the gamma complex (composed of gamma, delta, delta', psi and chi chains) and with the beta chain to form the complete DNA polymerase III complex.</text>
</comment>
<dbReference type="InterPro" id="IPR011708">
    <property type="entry name" value="DNA_pol3_alpha_NTPase_dom"/>
</dbReference>
<evidence type="ECO:0000256" key="8">
    <source>
        <dbReference type="ARBA" id="ARBA00022705"/>
    </source>
</evidence>
<proteinExistence type="inferred from homology"/>
<dbReference type="GO" id="GO:0003887">
    <property type="term" value="F:DNA-directed DNA polymerase activity"/>
    <property type="evidence" value="ECO:0007669"/>
    <property type="project" value="UniProtKB-KW"/>
</dbReference>
<dbReference type="InterPro" id="IPR049821">
    <property type="entry name" value="PolIIIA_DnaE1_PHP"/>
</dbReference>
<reference evidence="15" key="1">
    <citation type="submission" date="2016-11" db="EMBL/GenBank/DDBJ databases">
        <title>Complete Genome Sequence of alachlor-degrading Sphingomonas sp. strain JJ-A5.</title>
        <authorList>
            <person name="Lee H."/>
            <person name="Ka J.-O."/>
        </authorList>
    </citation>
    <scope>NUCLEOTIDE SEQUENCE [LARGE SCALE GENOMIC DNA]</scope>
    <source>
        <strain evidence="15">JJ-A5</strain>
    </source>
</reference>
<dbReference type="GO" id="GO:0006260">
    <property type="term" value="P:DNA replication"/>
    <property type="evidence" value="ECO:0007669"/>
    <property type="project" value="UniProtKB-KW"/>
</dbReference>
<name>A0A1L3ZTQ0_9SPHN</name>
<dbReference type="InterPro" id="IPR041931">
    <property type="entry name" value="DNA_pol3_alpha_thumb_dom"/>
</dbReference>
<sequence>MPHADFVPLRVFSSYTMLEGAIDPKVLAKHARKLGFPACAITDRNGLYGSMAFSEAAMGAGVQPVIGSLLAVARPGSGADGKPPVIDWLALYAQDEKGYDNLCALVSSAHLNRPVHEAPHVALHALAGRTDGLIALSAGRAGAVTQLLADGQATAATAYLDQLQQLFPNRLYVEIVRRDDPVETAAENALIDLAYARDLPLVATNPVCYAEPDFHAAHDAMLCIADSAYVESNDRRTSCSHAWMKPAEEMVRLFEDLPEAIRNTLVVAQRCAVAAPKRKPILPSLAGDREAEARMLAEEARAGLARRLDAASIPEHERGPYQERLAFEIDVITRMGFPGYFLIVAEFIQWAKSQGIPVGPGRGSGAGSLVAWALTITDLDPLKLGLLFERFLNPERVSMPDFDIDFCETRRDEVIRHVQEKYGHDHVAQIITFGKLKARAVLKDTGRVLQMSYGQVDRLAKLIPNHPTDPWTLDRTLNGVSEFVAEYKRDEEVKRLVDLAMKLEGFPRHSSTHAAGVVIGDRPLAQLVPLYRDPRSDMPVTQFDMKYVEAAGLVKFDFLGLKTLSVLQRAVDLLAERGISLDLAALPWDDPKVYELLQRGETVGVFQLESEGMRRTLSAVKPTCFEDIIALVSLYRPGPMDNIPTFGARKNGREKIEYPHPLLETVLSETYGIFVYQEQVMQAAQILAGYSLGEADLLRRAMGKKIQAEMDAQRSRFVQGCADQQISEAKANELFDLIDKFAGYGFNKSHAAAYALVAYHTAWLKAHHPVEFFAASMAYDIALTDKLSVFVDDMRRLNVRCLPPCVNRSGPDFTVEQDAEGLAVRYALGALKGVGEKAMGDLVAARERGGPFTSLDDFAGRIDPRQLNKRQLESLAGAGAFDCITPDRASVHASAETIMGHASAAADQRESGQHALFGDGGAGLAPIRLAAVSPWSLSERMTQEKDAFGFYLSAHPVDRYRHLLAANGVRSFAALAEAGGPVGGGRTSASMAALVEEARWRTSASGKRYLLATCSDESGQFIASIFDDDAQEAVEAAARDGECALLSVELLWRPEEDTPRVTIRGLSLLDSLSRRTRINLEVVIADAAALPALSDELEPLRGGRGEVMLRLSDGTIEAVLNLGRKYVLDAEVAARLEYVKGVSSVMLKADEQPRLALVSNA</sequence>
<dbReference type="NCBIfam" id="NF004226">
    <property type="entry name" value="PRK05673.1"/>
    <property type="match status" value="1"/>
</dbReference>
<keyword evidence="15" id="KW-1185">Reference proteome</keyword>
<dbReference type="CDD" id="cd07433">
    <property type="entry name" value="PHP_PolIIIA_DnaE1"/>
    <property type="match status" value="1"/>
</dbReference>
<keyword evidence="8" id="KW-0235">DNA replication</keyword>
<comment type="catalytic activity">
    <reaction evidence="12">
        <text>DNA(n) + a 2'-deoxyribonucleoside 5'-triphosphate = DNA(n+1) + diphosphate</text>
        <dbReference type="Rhea" id="RHEA:22508"/>
        <dbReference type="Rhea" id="RHEA-COMP:17339"/>
        <dbReference type="Rhea" id="RHEA-COMP:17340"/>
        <dbReference type="ChEBI" id="CHEBI:33019"/>
        <dbReference type="ChEBI" id="CHEBI:61560"/>
        <dbReference type="ChEBI" id="CHEBI:173112"/>
        <dbReference type="EC" id="2.7.7.7"/>
    </reaction>
</comment>
<evidence type="ECO:0000259" key="13">
    <source>
        <dbReference type="SMART" id="SM00481"/>
    </source>
</evidence>
<dbReference type="Pfam" id="PF07733">
    <property type="entry name" value="DNA_pol3_alpha"/>
    <property type="match status" value="1"/>
</dbReference>
<dbReference type="STRING" id="1921510.BSL82_06470"/>
<evidence type="ECO:0000313" key="14">
    <source>
        <dbReference type="EMBL" id="API58997.1"/>
    </source>
</evidence>
<evidence type="ECO:0000256" key="7">
    <source>
        <dbReference type="ARBA" id="ARBA00022695"/>
    </source>
</evidence>
<dbReference type="InterPro" id="IPR004805">
    <property type="entry name" value="DnaE2/DnaE/PolC"/>
</dbReference>
<dbReference type="Gene3D" id="3.20.20.140">
    <property type="entry name" value="Metal-dependent hydrolases"/>
    <property type="match status" value="1"/>
</dbReference>
<comment type="similarity">
    <text evidence="2">Belongs to the DNA polymerase type-C family. DnaE subfamily.</text>
</comment>
<evidence type="ECO:0000256" key="4">
    <source>
        <dbReference type="ARBA" id="ARBA00019114"/>
    </source>
</evidence>
<evidence type="ECO:0000256" key="1">
    <source>
        <dbReference type="ARBA" id="ARBA00004496"/>
    </source>
</evidence>
<dbReference type="PANTHER" id="PTHR32294">
    <property type="entry name" value="DNA POLYMERASE III SUBUNIT ALPHA"/>
    <property type="match status" value="1"/>
</dbReference>
<dbReference type="InterPro" id="IPR029460">
    <property type="entry name" value="DNAPol_HHH"/>
</dbReference>
<dbReference type="AlphaFoldDB" id="A0A1L3ZTQ0"/>
<dbReference type="Pfam" id="PF02811">
    <property type="entry name" value="PHP"/>
    <property type="match status" value="1"/>
</dbReference>
<dbReference type="NCBIfam" id="TIGR00594">
    <property type="entry name" value="polc"/>
    <property type="match status" value="1"/>
</dbReference>
<evidence type="ECO:0000256" key="11">
    <source>
        <dbReference type="ARBA" id="ARBA00026073"/>
    </source>
</evidence>
<dbReference type="Pfam" id="PF14579">
    <property type="entry name" value="HHH_6"/>
    <property type="match status" value="1"/>
</dbReference>
<keyword evidence="7" id="KW-0548">Nucleotidyltransferase</keyword>
<evidence type="ECO:0000256" key="10">
    <source>
        <dbReference type="ARBA" id="ARBA00025611"/>
    </source>
</evidence>
<dbReference type="RefSeq" id="WP_072596549.1">
    <property type="nucleotide sequence ID" value="NZ_CP018221.1"/>
</dbReference>
<evidence type="ECO:0000313" key="15">
    <source>
        <dbReference type="Proteomes" id="UP000182063"/>
    </source>
</evidence>
<accession>A0A1L3ZTQ0</accession>
<dbReference type="SMART" id="SM00481">
    <property type="entry name" value="POLIIIAc"/>
    <property type="match status" value="1"/>
</dbReference>
<protein>
    <recommendedName>
        <fullName evidence="4">DNA polymerase III subunit alpha</fullName>
        <ecNumber evidence="3">2.7.7.7</ecNumber>
    </recommendedName>
</protein>
<comment type="subcellular location">
    <subcellularLocation>
        <location evidence="1">Cytoplasm</location>
    </subcellularLocation>
</comment>
<dbReference type="EMBL" id="CP018221">
    <property type="protein sequence ID" value="API58997.1"/>
    <property type="molecule type" value="Genomic_DNA"/>
</dbReference>
<dbReference type="Pfam" id="PF17657">
    <property type="entry name" value="DNA_pol3_finger"/>
    <property type="match status" value="1"/>
</dbReference>
<dbReference type="InterPro" id="IPR003141">
    <property type="entry name" value="Pol/His_phosphatase_N"/>
</dbReference>
<evidence type="ECO:0000256" key="3">
    <source>
        <dbReference type="ARBA" id="ARBA00012417"/>
    </source>
</evidence>
<dbReference type="InterPro" id="IPR040982">
    <property type="entry name" value="DNA_pol3_finger"/>
</dbReference>
<dbReference type="CDD" id="cd04485">
    <property type="entry name" value="DnaE_OBF"/>
    <property type="match status" value="1"/>
</dbReference>
<dbReference type="OrthoDB" id="9803237at2"/>
<dbReference type="KEGG" id="sphj:BSL82_06470"/>
<evidence type="ECO:0000256" key="6">
    <source>
        <dbReference type="ARBA" id="ARBA00022679"/>
    </source>
</evidence>
<dbReference type="SUPFAM" id="SSF160975">
    <property type="entry name" value="AF1531-like"/>
    <property type="match status" value="1"/>
</dbReference>
<feature type="domain" description="Polymerase/histidinol phosphatase N-terminal" evidence="13">
    <location>
        <begin position="7"/>
        <end position="74"/>
    </location>
</feature>
<dbReference type="InterPro" id="IPR004013">
    <property type="entry name" value="PHP_dom"/>
</dbReference>
<comment type="function">
    <text evidence="10">DNA polymerase III is a complex, multichain enzyme responsible for most of the replicative synthesis in bacteria. This DNA polymerase also exhibits 3' to 5' exonuclease activity. The alpha chain is the DNA polymerase.</text>
</comment>
<evidence type="ECO:0000256" key="5">
    <source>
        <dbReference type="ARBA" id="ARBA00022490"/>
    </source>
</evidence>
<evidence type="ECO:0000256" key="2">
    <source>
        <dbReference type="ARBA" id="ARBA00009496"/>
    </source>
</evidence>
<dbReference type="Proteomes" id="UP000182063">
    <property type="component" value="Chromosome"/>
</dbReference>
<keyword evidence="5" id="KW-0963">Cytoplasm</keyword>
<evidence type="ECO:0000256" key="9">
    <source>
        <dbReference type="ARBA" id="ARBA00022932"/>
    </source>
</evidence>
<dbReference type="Gene3D" id="1.10.10.1600">
    <property type="entry name" value="Bacterial DNA polymerase III alpha subunit, thumb domain"/>
    <property type="match status" value="1"/>
</dbReference>
<dbReference type="GO" id="GO:0008408">
    <property type="term" value="F:3'-5' exonuclease activity"/>
    <property type="evidence" value="ECO:0007669"/>
    <property type="project" value="InterPro"/>
</dbReference>
<keyword evidence="6" id="KW-0808">Transferase</keyword>
<dbReference type="EC" id="2.7.7.7" evidence="3"/>
<dbReference type="GO" id="GO:0005737">
    <property type="term" value="C:cytoplasm"/>
    <property type="evidence" value="ECO:0007669"/>
    <property type="project" value="UniProtKB-SubCell"/>
</dbReference>
<dbReference type="PANTHER" id="PTHR32294:SF0">
    <property type="entry name" value="DNA POLYMERASE III SUBUNIT ALPHA"/>
    <property type="match status" value="1"/>
</dbReference>
<organism evidence="14 15">
    <name type="scientific">Tardibacter chloracetimidivorans</name>
    <dbReference type="NCBI Taxonomy" id="1921510"/>
    <lineage>
        <taxon>Bacteria</taxon>
        <taxon>Pseudomonadati</taxon>
        <taxon>Pseudomonadota</taxon>
        <taxon>Alphaproteobacteria</taxon>
        <taxon>Sphingomonadales</taxon>
        <taxon>Sphingomonadaceae</taxon>
        <taxon>Tardibacter</taxon>
    </lineage>
</organism>